<comment type="caution">
    <text evidence="2">The sequence shown here is derived from an EMBL/GenBank/DDBJ whole genome shotgun (WGS) entry which is preliminary data.</text>
</comment>
<gene>
    <name evidence="2" type="ORF">DK846_02145</name>
</gene>
<evidence type="ECO:0000313" key="2">
    <source>
        <dbReference type="EMBL" id="PWR73986.1"/>
    </source>
</evidence>
<name>A0A2V2N8H7_9EURY</name>
<dbReference type="EMBL" id="QGMY01000002">
    <property type="protein sequence ID" value="PWR73986.1"/>
    <property type="molecule type" value="Genomic_DNA"/>
</dbReference>
<evidence type="ECO:0000313" key="3">
    <source>
        <dbReference type="Proteomes" id="UP000245657"/>
    </source>
</evidence>
<proteinExistence type="inferred from homology"/>
<dbReference type="Gene3D" id="3.30.2170.10">
    <property type="entry name" value="archaeoglobus fulgidus dsm 4304 superfamily"/>
    <property type="match status" value="1"/>
</dbReference>
<dbReference type="OrthoDB" id="15207at2157"/>
<evidence type="ECO:0000256" key="1">
    <source>
        <dbReference type="HAMAP-Rule" id="MF_00582"/>
    </source>
</evidence>
<dbReference type="AlphaFoldDB" id="A0A2V2N8H7"/>
<accession>A0A2V2N8H7</accession>
<protein>
    <recommendedName>
        <fullName evidence="1">UPF0215 protein DK846_02145</fullName>
    </recommendedName>
</protein>
<dbReference type="PANTHER" id="PTHR39518:SF2">
    <property type="entry name" value="UPF0215 PROTEIN MJ1150"/>
    <property type="match status" value="1"/>
</dbReference>
<dbReference type="HAMAP" id="MF_00582">
    <property type="entry name" value="UPF0215"/>
    <property type="match status" value="1"/>
</dbReference>
<dbReference type="InterPro" id="IPR002802">
    <property type="entry name" value="Endo_dU"/>
</dbReference>
<dbReference type="GeneID" id="97549333"/>
<dbReference type="Pfam" id="PF01949">
    <property type="entry name" value="Endo_dU"/>
    <property type="match status" value="1"/>
</dbReference>
<comment type="similarity">
    <text evidence="1">Belongs to the UPF0215 family.</text>
</comment>
<organism evidence="2 3">
    <name type="scientific">Methanospirillum lacunae</name>
    <dbReference type="NCBI Taxonomy" id="668570"/>
    <lineage>
        <taxon>Archaea</taxon>
        <taxon>Methanobacteriati</taxon>
        <taxon>Methanobacteriota</taxon>
        <taxon>Stenosarchaea group</taxon>
        <taxon>Methanomicrobia</taxon>
        <taxon>Methanomicrobiales</taxon>
        <taxon>Methanospirillaceae</taxon>
        <taxon>Methanospirillum</taxon>
    </lineage>
</organism>
<dbReference type="Proteomes" id="UP000245657">
    <property type="component" value="Unassembled WGS sequence"/>
</dbReference>
<dbReference type="PANTHER" id="PTHR39518">
    <property type="entry name" value="UPF0215 PROTEIN MJ1150"/>
    <property type="match status" value="1"/>
</dbReference>
<dbReference type="PIRSF" id="PIRSF006380">
    <property type="entry name" value="UCP006380"/>
    <property type="match status" value="1"/>
</dbReference>
<sequence>MQLQKSGIRVLGIAESCSSREKSHLCGVVMRRDLHVDGFVFGTVTVGGDDATKEILRMIRELNRQDLNLIMLSGCVIAWYNIINPSEIHTSTKIPVICVSYEESEGLVDHILLHFPGDVDRVARYQNLGERTQVALPTGYSLFARGWGLTEKEMTKACRLFTHHGKIPEPLRVARIAARSMTEYLRHETDAAI</sequence>
<dbReference type="RefSeq" id="WP_109967265.1">
    <property type="nucleotide sequence ID" value="NZ_CP176093.1"/>
</dbReference>
<reference evidence="2 3" key="1">
    <citation type="submission" date="2018-05" db="EMBL/GenBank/DDBJ databases">
        <title>Draft genome of Methanospirillum lacunae Ki8-1.</title>
        <authorList>
            <person name="Dueholm M.S."/>
            <person name="Nielsen P.H."/>
            <person name="Bakmann L.F."/>
            <person name="Otzen D.E."/>
        </authorList>
    </citation>
    <scope>NUCLEOTIDE SEQUENCE [LARGE SCALE GENOMIC DNA]</scope>
    <source>
        <strain evidence="2 3">Ki8-1</strain>
    </source>
</reference>
<keyword evidence="3" id="KW-1185">Reference proteome</keyword>